<evidence type="ECO:0000256" key="2">
    <source>
        <dbReference type="ARBA" id="ARBA00022553"/>
    </source>
</evidence>
<dbReference type="Pfam" id="PF00550">
    <property type="entry name" value="PP-binding"/>
    <property type="match status" value="1"/>
</dbReference>
<keyword evidence="2" id="KW-0597">Phosphoprotein</keyword>
<protein>
    <recommendedName>
        <fullName evidence="3">Carrier domain-containing protein</fullName>
    </recommendedName>
</protein>
<dbReference type="PROSITE" id="PS00012">
    <property type="entry name" value="PHOSPHOPANTETHEINE"/>
    <property type="match status" value="1"/>
</dbReference>
<dbReference type="PROSITE" id="PS50075">
    <property type="entry name" value="CARRIER"/>
    <property type="match status" value="1"/>
</dbReference>
<accession>A0ABX0H1W2</accession>
<dbReference type="InterPro" id="IPR006162">
    <property type="entry name" value="Ppantetheine_attach_site"/>
</dbReference>
<dbReference type="SUPFAM" id="SSF47336">
    <property type="entry name" value="ACP-like"/>
    <property type="match status" value="1"/>
</dbReference>
<feature type="non-terminal residue" evidence="4">
    <location>
        <position position="99"/>
    </location>
</feature>
<keyword evidence="5" id="KW-1185">Reference proteome</keyword>
<dbReference type="InterPro" id="IPR036736">
    <property type="entry name" value="ACP-like_sf"/>
</dbReference>
<evidence type="ECO:0000313" key="5">
    <source>
        <dbReference type="Proteomes" id="UP000800981"/>
    </source>
</evidence>
<dbReference type="EMBL" id="JAANNP010000052">
    <property type="protein sequence ID" value="NHC15752.1"/>
    <property type="molecule type" value="Genomic_DNA"/>
</dbReference>
<evidence type="ECO:0000256" key="1">
    <source>
        <dbReference type="ARBA" id="ARBA00022450"/>
    </source>
</evidence>
<organism evidence="4 5">
    <name type="scientific">Motilibacter deserti</name>
    <dbReference type="NCBI Taxonomy" id="2714956"/>
    <lineage>
        <taxon>Bacteria</taxon>
        <taxon>Bacillati</taxon>
        <taxon>Actinomycetota</taxon>
        <taxon>Actinomycetes</taxon>
        <taxon>Motilibacterales</taxon>
        <taxon>Motilibacteraceae</taxon>
        <taxon>Motilibacter</taxon>
    </lineage>
</organism>
<reference evidence="4 5" key="1">
    <citation type="submission" date="2020-03" db="EMBL/GenBank/DDBJ databases">
        <title>Two novel Motilibacter sp.</title>
        <authorList>
            <person name="Liu S."/>
        </authorList>
    </citation>
    <scope>NUCLEOTIDE SEQUENCE [LARGE SCALE GENOMIC DNA]</scope>
    <source>
        <strain evidence="4 5">E257</strain>
    </source>
</reference>
<dbReference type="InterPro" id="IPR009081">
    <property type="entry name" value="PP-bd_ACP"/>
</dbReference>
<sequence length="99" mass="10463">MALPATPGDGARLDVLAVSGQQQPVSLIDRSDVLDTLVSMYAAALEYPPEVFTPDTELEAELGVDSVKQTELLARVGDTYALPPLPAGFRIADHGTLGR</sequence>
<name>A0ABX0H1W2_9ACTN</name>
<evidence type="ECO:0000313" key="4">
    <source>
        <dbReference type="EMBL" id="NHC15752.1"/>
    </source>
</evidence>
<dbReference type="Proteomes" id="UP000800981">
    <property type="component" value="Unassembled WGS sequence"/>
</dbReference>
<keyword evidence="1" id="KW-0596">Phosphopantetheine</keyword>
<proteinExistence type="predicted"/>
<evidence type="ECO:0000259" key="3">
    <source>
        <dbReference type="PROSITE" id="PS50075"/>
    </source>
</evidence>
<gene>
    <name evidence="4" type="ORF">G9H71_18375</name>
</gene>
<dbReference type="Gene3D" id="1.10.1200.10">
    <property type="entry name" value="ACP-like"/>
    <property type="match status" value="1"/>
</dbReference>
<feature type="domain" description="Carrier" evidence="3">
    <location>
        <begin position="28"/>
        <end position="99"/>
    </location>
</feature>
<comment type="caution">
    <text evidence="4">The sequence shown here is derived from an EMBL/GenBank/DDBJ whole genome shotgun (WGS) entry which is preliminary data.</text>
</comment>